<keyword evidence="2" id="KW-1133">Transmembrane helix</keyword>
<evidence type="ECO:0000256" key="1">
    <source>
        <dbReference type="SAM" id="MobiDB-lite"/>
    </source>
</evidence>
<keyword evidence="2" id="KW-0472">Membrane</keyword>
<accession>A0AA37IY46</accession>
<dbReference type="EMBL" id="BQKV01000032">
    <property type="protein sequence ID" value="GJN64451.1"/>
    <property type="molecule type" value="Genomic_DNA"/>
</dbReference>
<evidence type="ECO:0000256" key="2">
    <source>
        <dbReference type="SAM" id="Phobius"/>
    </source>
</evidence>
<dbReference type="SUPFAM" id="SSF49373">
    <property type="entry name" value="Invasin/intimin cell-adhesion fragments"/>
    <property type="match status" value="3"/>
</dbReference>
<evidence type="ECO:0000313" key="6">
    <source>
        <dbReference type="Proteomes" id="UP001055185"/>
    </source>
</evidence>
<dbReference type="Gene3D" id="2.60.40.1080">
    <property type="match status" value="3"/>
</dbReference>
<name>A0AA37IY46_9FIRM</name>
<dbReference type="Proteomes" id="UP001055185">
    <property type="component" value="Unassembled WGS sequence"/>
</dbReference>
<proteinExistence type="predicted"/>
<dbReference type="InterPro" id="IPR003343">
    <property type="entry name" value="Big_2"/>
</dbReference>
<feature type="domain" description="BIG2" evidence="4">
    <location>
        <begin position="41"/>
        <end position="116"/>
    </location>
</feature>
<feature type="compositionally biased region" description="Polar residues" evidence="1">
    <location>
        <begin position="301"/>
        <end position="315"/>
    </location>
</feature>
<feature type="domain" description="BIG2" evidence="4">
    <location>
        <begin position="126"/>
        <end position="204"/>
    </location>
</feature>
<feature type="transmembrane region" description="Helical" evidence="2">
    <location>
        <begin position="458"/>
        <end position="480"/>
    </location>
</feature>
<feature type="chain" id="PRO_5041325828" description="BIG2 domain-containing protein" evidence="3">
    <location>
        <begin position="25"/>
        <end position="487"/>
    </location>
</feature>
<reference evidence="5" key="1">
    <citation type="journal article" date="2022" name="Int. J. Syst. Evol. Microbiol.">
        <title>Genome-based, phenotypic and chemotaxonomic classification of Faecalibacterium strains: proposal of three novel species Faecalibacterium duncaniae sp. nov., Faecalibacterium hattorii sp. nov. and Faecalibacterium gallinarum sp. nov. .</title>
        <authorList>
            <person name="Sakamoto M."/>
            <person name="Sakurai N."/>
            <person name="Tanno H."/>
            <person name="Iino T."/>
            <person name="Ohkuma M."/>
            <person name="Endo A."/>
        </authorList>
    </citation>
    <scope>NUCLEOTIDE SEQUENCE</scope>
    <source>
        <strain evidence="5">JCM 17207</strain>
    </source>
</reference>
<evidence type="ECO:0000313" key="5">
    <source>
        <dbReference type="EMBL" id="GJN64451.1"/>
    </source>
</evidence>
<feature type="domain" description="BIG2" evidence="4">
    <location>
        <begin position="208"/>
        <end position="284"/>
    </location>
</feature>
<organism evidence="5 6">
    <name type="scientific">Faecalibacterium gallinarum</name>
    <dbReference type="NCBI Taxonomy" id="2903556"/>
    <lineage>
        <taxon>Bacteria</taxon>
        <taxon>Bacillati</taxon>
        <taxon>Bacillota</taxon>
        <taxon>Clostridia</taxon>
        <taxon>Eubacteriales</taxon>
        <taxon>Oscillospiraceae</taxon>
        <taxon>Faecalibacterium</taxon>
    </lineage>
</organism>
<comment type="caution">
    <text evidence="5">The sequence shown here is derived from an EMBL/GenBank/DDBJ whole genome shotgun (WGS) entry which is preliminary data.</text>
</comment>
<dbReference type="Pfam" id="PF02368">
    <property type="entry name" value="Big_2"/>
    <property type="match status" value="2"/>
</dbReference>
<evidence type="ECO:0000256" key="3">
    <source>
        <dbReference type="SAM" id="SignalP"/>
    </source>
</evidence>
<protein>
    <recommendedName>
        <fullName evidence="4">BIG2 domain-containing protein</fullName>
    </recommendedName>
</protein>
<dbReference type="InterPro" id="IPR008964">
    <property type="entry name" value="Invasin/intimin_cell_adhesion"/>
</dbReference>
<keyword evidence="6" id="KW-1185">Reference proteome</keyword>
<evidence type="ECO:0000259" key="4">
    <source>
        <dbReference type="SMART" id="SM00635"/>
    </source>
</evidence>
<feature type="signal peptide" evidence="3">
    <location>
        <begin position="1"/>
        <end position="24"/>
    </location>
</feature>
<keyword evidence="2" id="KW-0812">Transmembrane</keyword>
<keyword evidence="3" id="KW-0732">Signal</keyword>
<sequence length="487" mass="51848">MKMKFNLKKLVLCGFMLGVLTVAAALPAAALNITWPFQKVKVESVELGEYEATMVVGTTQQLRPYALPENASKPQVTLYSEDNTIITIMENGVIGALAEGTTRVVATADGVSNYYTITVTPDPSTIVTDMDLSMESTEIAVGSTVSLSVAVSPSSAVSTAQVTFTSSNEQVATVNAFGKVTGVSKGTATITAQCGDVVRTIDVTVKIPTDGIHLNTNYVVLKPGQTFTIKGSVTPASAPQWLSFSSKDKSVAKVSSGGVITAVGTGSTSIVVSNGSSSSMVTVIVNQNASSTTPEEGEGSGQTPDGNEPETSTNPIYQQISDSTEAQVVFSQAQLPQIDTDILDLLRRTGRVLVIEGDGYTLKLDGAQIQNTGNTVDTALVFTQGEKGLEFVLNNGQALPGTLEITLKDGNSGYARLYLFNEATEKWQYLNSYENDVLRTDEAGRYLLTNQTLTFIGVSWYALGAAVVVLLAIVVVYIVIKKRYWFW</sequence>
<gene>
    <name evidence="5" type="ORF">JCM17207_10760</name>
</gene>
<dbReference type="AlphaFoldDB" id="A0AA37IY46"/>
<dbReference type="SMART" id="SM00635">
    <property type="entry name" value="BID_2"/>
    <property type="match status" value="3"/>
</dbReference>
<feature type="region of interest" description="Disordered" evidence="1">
    <location>
        <begin position="289"/>
        <end position="315"/>
    </location>
</feature>